<evidence type="ECO:0000313" key="1">
    <source>
        <dbReference type="EMBL" id="MDF2261514.1"/>
    </source>
</evidence>
<protein>
    <submittedName>
        <fullName evidence="1">Uncharacterized protein</fullName>
    </submittedName>
</protein>
<sequence length="73" mass="8085">MGRAGLSTEAGLRAALGRFEGSCQDIHEGFRFPVEEWDLHRYSDWFLLSCVVLPWAVESYDAALVPAGLLPGF</sequence>
<keyword evidence="2" id="KW-1185">Reference proteome</keyword>
<dbReference type="RefSeq" id="WP_275823224.1">
    <property type="nucleotide sequence ID" value="NZ_BAAANM010000055.1"/>
</dbReference>
<dbReference type="Proteomes" id="UP001220022">
    <property type="component" value="Unassembled WGS sequence"/>
</dbReference>
<organism evidence="1 2">
    <name type="scientific">Streptantibioticus ferralitis</name>
    <dbReference type="NCBI Taxonomy" id="236510"/>
    <lineage>
        <taxon>Bacteria</taxon>
        <taxon>Bacillati</taxon>
        <taxon>Actinomycetota</taxon>
        <taxon>Actinomycetes</taxon>
        <taxon>Kitasatosporales</taxon>
        <taxon>Streptomycetaceae</taxon>
        <taxon>Streptantibioticus</taxon>
    </lineage>
</organism>
<proteinExistence type="predicted"/>
<comment type="caution">
    <text evidence="1">The sequence shown here is derived from an EMBL/GenBank/DDBJ whole genome shotgun (WGS) entry which is preliminary data.</text>
</comment>
<name>A0ABT5ZCF2_9ACTN</name>
<accession>A0ABT5ZCF2</accession>
<evidence type="ECO:0000313" key="2">
    <source>
        <dbReference type="Proteomes" id="UP001220022"/>
    </source>
</evidence>
<dbReference type="EMBL" id="JARHTQ010000062">
    <property type="protein sequence ID" value="MDF2261514.1"/>
    <property type="molecule type" value="Genomic_DNA"/>
</dbReference>
<gene>
    <name evidence="1" type="ORF">P2L57_39125</name>
</gene>
<reference evidence="1 2" key="1">
    <citation type="submission" date="2023-03" db="EMBL/GenBank/DDBJ databases">
        <title>Draft genome sequence of type strain Streptomyces ferralitis JCM 14344.</title>
        <authorList>
            <person name="Klaysubun C."/>
            <person name="Duangmal K."/>
        </authorList>
    </citation>
    <scope>NUCLEOTIDE SEQUENCE [LARGE SCALE GENOMIC DNA]</scope>
    <source>
        <strain evidence="1 2">JCM 14344</strain>
    </source>
</reference>